<dbReference type="GO" id="GO:0016787">
    <property type="term" value="F:hydrolase activity"/>
    <property type="evidence" value="ECO:0007669"/>
    <property type="project" value="UniProtKB-KW"/>
</dbReference>
<keyword evidence="1" id="KW-0378">Hydrolase</keyword>
<dbReference type="AlphaFoldDB" id="A0A829YA37"/>
<evidence type="ECO:0000313" key="5">
    <source>
        <dbReference type="Proteomes" id="UP000445000"/>
    </source>
</evidence>
<dbReference type="Pfam" id="PF20434">
    <property type="entry name" value="BD-FAE"/>
    <property type="match status" value="1"/>
</dbReference>
<dbReference type="SUPFAM" id="SSF53474">
    <property type="entry name" value="alpha/beta-Hydrolases"/>
    <property type="match status" value="1"/>
</dbReference>
<keyword evidence="2" id="KW-0732">Signal</keyword>
<evidence type="ECO:0000256" key="2">
    <source>
        <dbReference type="SAM" id="SignalP"/>
    </source>
</evidence>
<evidence type="ECO:0000259" key="3">
    <source>
        <dbReference type="Pfam" id="PF20434"/>
    </source>
</evidence>
<reference evidence="5" key="1">
    <citation type="submission" date="2020-01" db="EMBL/GenBank/DDBJ databases">
        <title>'Steroidobacter agaridevorans' sp. nov., agar-degrading bacteria isolated from rhizosphere soils.</title>
        <authorList>
            <person name="Ikenaga M."/>
            <person name="Kataoka M."/>
            <person name="Murouchi A."/>
            <person name="Katsuragi S."/>
            <person name="Sakai M."/>
        </authorList>
    </citation>
    <scope>NUCLEOTIDE SEQUENCE [LARGE SCALE GENOMIC DNA]</scope>
    <source>
        <strain evidence="5">YU21-B</strain>
    </source>
</reference>
<organism evidence="4 5">
    <name type="scientific">Steroidobacter agaridevorans</name>
    <dbReference type="NCBI Taxonomy" id="2695856"/>
    <lineage>
        <taxon>Bacteria</taxon>
        <taxon>Pseudomonadati</taxon>
        <taxon>Pseudomonadota</taxon>
        <taxon>Gammaproteobacteria</taxon>
        <taxon>Steroidobacterales</taxon>
        <taxon>Steroidobacteraceae</taxon>
        <taxon>Steroidobacter</taxon>
    </lineage>
</organism>
<feature type="chain" id="PRO_5032660255" description="BD-FAE-like domain-containing protein" evidence="2">
    <location>
        <begin position="30"/>
        <end position="792"/>
    </location>
</feature>
<proteinExistence type="predicted"/>
<name>A0A829YA37_9GAMM</name>
<gene>
    <name evidence="4" type="ORF">GCM10011487_18530</name>
</gene>
<dbReference type="RefSeq" id="WP_161811610.1">
    <property type="nucleotide sequence ID" value="NZ_BLJN01000002.1"/>
</dbReference>
<dbReference type="InterPro" id="IPR029058">
    <property type="entry name" value="AB_hydrolase_fold"/>
</dbReference>
<dbReference type="PANTHER" id="PTHR48081">
    <property type="entry name" value="AB HYDROLASE SUPERFAMILY PROTEIN C4A8.06C"/>
    <property type="match status" value="1"/>
</dbReference>
<comment type="caution">
    <text evidence="4">The sequence shown here is derived from an EMBL/GenBank/DDBJ whole genome shotgun (WGS) entry which is preliminary data.</text>
</comment>
<dbReference type="InterPro" id="IPR050300">
    <property type="entry name" value="GDXG_lipolytic_enzyme"/>
</dbReference>
<keyword evidence="5" id="KW-1185">Reference proteome</keyword>
<dbReference type="EMBL" id="BLJN01000002">
    <property type="protein sequence ID" value="GFE79853.1"/>
    <property type="molecule type" value="Genomic_DNA"/>
</dbReference>
<protein>
    <recommendedName>
        <fullName evidence="3">BD-FAE-like domain-containing protein</fullName>
    </recommendedName>
</protein>
<accession>A0A829YA37</accession>
<evidence type="ECO:0000313" key="4">
    <source>
        <dbReference type="EMBL" id="GFE79853.1"/>
    </source>
</evidence>
<sequence>MGFMADSRRFAVLMGAALVALFSSISVHAQTFSFTVGDIAQFVADSRTSGKPLSRLLGDQVQQVLDQQGIRLTEEALFWQRSLDDVTLRSGCTARTVLSRQHVSAQLSADSSFAVQLEALAKPIVATMDIYGTVEVDGRVTVRLGHRVLGKCIRYDKETLDVSANADVAMTMSLILRLNPVVTPVANGLQISFDPTAELKGEFISITNKAVDFRVRDFSPLLRLLDGRPFGGILGRALDDGFLYFVESYAESNALTVNVANSNLAAWLATTQSNLNANLNARSFFVPYVAVDLAKELLRFVNRYPLRFPVSYEFLRDNQDQVLRALYLGDGDQLVTLLGTSVACQASGNLFRDMSIAPLPAGTTDFQATSLADYCSEVAVDSKRKLGNADIWDGDTTLITERPWTLTPGNRLDVGVLSIGNNNQPYMKRVNYKTIRRYTRQIAPQTCEWLDSIPRRRVCNGPLYTQVETTPCKLEMRVYRKDLAANNQRAAIAVHGGSWKYRGAAFLGLESQISHLTQRGFVVFAPFYRLVGSSDGNLECNDAKGADILQDMNDAFAWVQTNKTRFGAAANNDVYVMGQSAGAHLAGILAVEHPSEVKRALMLYSPTDARDIISRYQQVPPVVDSPEALSILEDYLGQSVKTVNTNDAFVARNSLPTRIADSSTRSRYFLIHGRADPLVPSRQSVRLCNALSKSSSAADFDVGPATNDGGNAAAGVYRKRFTCSGSGVNSSKLHLIAEAEHALDLCIPLVSCPAGSLPSVSAARQSMSEGYNWLAERSGFEALAPILDLILD</sequence>
<feature type="signal peptide" evidence="2">
    <location>
        <begin position="1"/>
        <end position="29"/>
    </location>
</feature>
<dbReference type="InterPro" id="IPR049492">
    <property type="entry name" value="BD-FAE-like_dom"/>
</dbReference>
<dbReference type="Proteomes" id="UP000445000">
    <property type="component" value="Unassembled WGS sequence"/>
</dbReference>
<dbReference type="Gene3D" id="3.40.50.1820">
    <property type="entry name" value="alpha/beta hydrolase"/>
    <property type="match status" value="1"/>
</dbReference>
<evidence type="ECO:0000256" key="1">
    <source>
        <dbReference type="ARBA" id="ARBA00022801"/>
    </source>
</evidence>
<feature type="domain" description="BD-FAE-like" evidence="3">
    <location>
        <begin position="478"/>
        <end position="691"/>
    </location>
</feature>